<organism evidence="10 11">
    <name type="scientific">Pseudomonas segetis</name>
    <dbReference type="NCBI Taxonomy" id="298908"/>
    <lineage>
        <taxon>Bacteria</taxon>
        <taxon>Pseudomonadati</taxon>
        <taxon>Pseudomonadota</taxon>
        <taxon>Gammaproteobacteria</taxon>
        <taxon>Pseudomonadales</taxon>
        <taxon>Pseudomonadaceae</taxon>
        <taxon>Pseudomonas</taxon>
    </lineage>
</organism>
<proteinExistence type="inferred from homology"/>
<comment type="similarity">
    <text evidence="5 7">Belongs to the trans-sulfuration enzymes family. MetZ subfamily.</text>
</comment>
<dbReference type="GO" id="GO:0071268">
    <property type="term" value="P:homocysteine biosynthetic process"/>
    <property type="evidence" value="ECO:0007669"/>
    <property type="project" value="InterPro"/>
</dbReference>
<evidence type="ECO:0000313" key="10">
    <source>
        <dbReference type="EMBL" id="SNT11305.1"/>
    </source>
</evidence>
<dbReference type="EC" id="2.5.1.-" evidence="7"/>
<dbReference type="PANTHER" id="PTHR11808:SF80">
    <property type="entry name" value="CYSTATHIONINE GAMMA-LYASE"/>
    <property type="match status" value="1"/>
</dbReference>
<comment type="cofactor">
    <cofactor evidence="1 7 9">
        <name>pyridoxal 5'-phosphate</name>
        <dbReference type="ChEBI" id="CHEBI:597326"/>
    </cofactor>
</comment>
<evidence type="ECO:0000256" key="6">
    <source>
        <dbReference type="ARBA" id="ARBA00071157"/>
    </source>
</evidence>
<keyword evidence="3 7" id="KW-0808">Transferase</keyword>
<dbReference type="GO" id="GO:0019346">
    <property type="term" value="P:transsulfuration"/>
    <property type="evidence" value="ECO:0007669"/>
    <property type="project" value="InterPro"/>
</dbReference>
<dbReference type="NCBIfam" id="NF006003">
    <property type="entry name" value="PRK08133.1"/>
    <property type="match status" value="1"/>
</dbReference>
<dbReference type="UniPathway" id="UPA00051">
    <property type="reaction ID" value="UER00449"/>
</dbReference>
<dbReference type="Gene3D" id="3.40.640.10">
    <property type="entry name" value="Type I PLP-dependent aspartate aminotransferase-like (Major domain)"/>
    <property type="match status" value="1"/>
</dbReference>
<dbReference type="NCBIfam" id="TIGR01325">
    <property type="entry name" value="O_suc_HS_sulf"/>
    <property type="match status" value="1"/>
</dbReference>
<comment type="subunit">
    <text evidence="2 7">Homotetramer.</text>
</comment>
<dbReference type="PIRSF" id="PIRSF001434">
    <property type="entry name" value="CGS"/>
    <property type="match status" value="1"/>
</dbReference>
<evidence type="ECO:0000256" key="8">
    <source>
        <dbReference type="PIRSR" id="PIRSR001434-2"/>
    </source>
</evidence>
<protein>
    <recommendedName>
        <fullName evidence="6 7">O-succinylhomoserine sulfhydrylase</fullName>
        <shortName evidence="7">OSH sulfhydrylase</shortName>
        <shortName evidence="7">OSHS sulfhydrylase</shortName>
        <ecNumber evidence="7">2.5.1.-</ecNumber>
    </recommendedName>
</protein>
<evidence type="ECO:0000256" key="1">
    <source>
        <dbReference type="ARBA" id="ARBA00001933"/>
    </source>
</evidence>
<dbReference type="GO" id="GO:0030170">
    <property type="term" value="F:pyridoxal phosphate binding"/>
    <property type="evidence" value="ECO:0007669"/>
    <property type="project" value="UniProtKB-UniRule"/>
</dbReference>
<keyword evidence="7" id="KW-0028">Amino-acid biosynthesis</keyword>
<comment type="catalytic activity">
    <reaction evidence="7">
        <text>O-succinyl-L-homoserine + hydrogen sulfide = L-homocysteine + succinate</text>
        <dbReference type="Rhea" id="RHEA:27826"/>
        <dbReference type="ChEBI" id="CHEBI:29919"/>
        <dbReference type="ChEBI" id="CHEBI:30031"/>
        <dbReference type="ChEBI" id="CHEBI:57661"/>
        <dbReference type="ChEBI" id="CHEBI:58199"/>
    </reaction>
</comment>
<evidence type="ECO:0000256" key="3">
    <source>
        <dbReference type="ARBA" id="ARBA00022679"/>
    </source>
</evidence>
<dbReference type="FunFam" id="3.40.640.10:FF:000035">
    <property type="entry name" value="O-succinylhomoserine sulfhydrylase"/>
    <property type="match status" value="1"/>
</dbReference>
<keyword evidence="7" id="KW-0486">Methionine biosynthesis</keyword>
<dbReference type="AlphaFoldDB" id="A0A239JZV1"/>
<reference evidence="11" key="1">
    <citation type="submission" date="2017-06" db="EMBL/GenBank/DDBJ databases">
        <authorList>
            <person name="Varghese N."/>
            <person name="Submissions S."/>
        </authorList>
    </citation>
    <scope>NUCLEOTIDE SEQUENCE [LARGE SCALE GENOMIC DNA]</scope>
    <source>
        <strain evidence="11">CIP 108523</strain>
    </source>
</reference>
<keyword evidence="4 7" id="KW-0663">Pyridoxal phosphate</keyword>
<evidence type="ECO:0000256" key="5">
    <source>
        <dbReference type="ARBA" id="ARBA00060995"/>
    </source>
</evidence>
<evidence type="ECO:0000256" key="4">
    <source>
        <dbReference type="ARBA" id="ARBA00022898"/>
    </source>
</evidence>
<dbReference type="EMBL" id="FZOG01000010">
    <property type="protein sequence ID" value="SNT11305.1"/>
    <property type="molecule type" value="Genomic_DNA"/>
</dbReference>
<dbReference type="InterPro" id="IPR015424">
    <property type="entry name" value="PyrdxlP-dep_Trfase"/>
</dbReference>
<dbReference type="GO" id="GO:0005737">
    <property type="term" value="C:cytoplasm"/>
    <property type="evidence" value="ECO:0007669"/>
    <property type="project" value="TreeGrafter"/>
</dbReference>
<comment type="pathway">
    <text evidence="7">Amino-acid biosynthesis; L-methionine biosynthesis via de novo pathway; L-homocysteine from O-succinyl-L-homoserine: step 1/1.</text>
</comment>
<dbReference type="HAMAP" id="MF_02056">
    <property type="entry name" value="MetZ"/>
    <property type="match status" value="1"/>
</dbReference>
<dbReference type="InterPro" id="IPR015421">
    <property type="entry name" value="PyrdxlP-dep_Trfase_major"/>
</dbReference>
<dbReference type="PROSITE" id="PS00868">
    <property type="entry name" value="CYS_MET_METAB_PP"/>
    <property type="match status" value="1"/>
</dbReference>
<dbReference type="InterPro" id="IPR015422">
    <property type="entry name" value="PyrdxlP-dep_Trfase_small"/>
</dbReference>
<evidence type="ECO:0000256" key="7">
    <source>
        <dbReference type="HAMAP-Rule" id="MF_02056"/>
    </source>
</evidence>
<keyword evidence="11" id="KW-1185">Reference proteome</keyword>
<dbReference type="InterPro" id="IPR054542">
    <property type="entry name" value="Cys_met_metab_PP"/>
</dbReference>
<dbReference type="InterPro" id="IPR000277">
    <property type="entry name" value="Cys/Met-Metab_PyrdxlP-dep_enz"/>
</dbReference>
<dbReference type="RefSeq" id="WP_089361415.1">
    <property type="nucleotide sequence ID" value="NZ_FZOG01000010.1"/>
</dbReference>
<feature type="modified residue" description="N6-(pyridoxal phosphate)lysine" evidence="7 8">
    <location>
        <position position="219"/>
    </location>
</feature>
<dbReference type="SUPFAM" id="SSF53383">
    <property type="entry name" value="PLP-dependent transferases"/>
    <property type="match status" value="1"/>
</dbReference>
<dbReference type="GO" id="GO:0016846">
    <property type="term" value="F:carbon-sulfur lyase activity"/>
    <property type="evidence" value="ECO:0007669"/>
    <property type="project" value="TreeGrafter"/>
</dbReference>
<gene>
    <name evidence="7" type="primary">metZ</name>
    <name evidence="10" type="ORF">SAMN05216255_0119</name>
</gene>
<dbReference type="PANTHER" id="PTHR11808">
    <property type="entry name" value="TRANS-SULFURATION ENZYME FAMILY MEMBER"/>
    <property type="match status" value="1"/>
</dbReference>
<accession>A0A239JZV1</accession>
<dbReference type="GO" id="GO:0071266">
    <property type="term" value="P:'de novo' L-methionine biosynthetic process"/>
    <property type="evidence" value="ECO:0007669"/>
    <property type="project" value="UniProtKB-UniRule"/>
</dbReference>
<dbReference type="CDD" id="cd00614">
    <property type="entry name" value="CGS_like"/>
    <property type="match status" value="1"/>
</dbReference>
<dbReference type="Proteomes" id="UP000242915">
    <property type="component" value="Unassembled WGS sequence"/>
</dbReference>
<sequence length="403" mass="43172">MSQEWDAGRLDSDLEGVGLETLAVRAGQHRSPEAEHSEALYLTSSYVFRTAADAAARFAGEVPGNVYSRYTNPTVRAFEERIAAMEGAEQAVATSTGMSAILSIVMSLCSGGDHVLVSRSVFGSTISLFEKYLKRFGVEVDYVPLSDLDAWSAAFKPNTKLLFVESPSNPLAELVDIAALAEIAHSKGALLAVDNCFCTPALQQPLKLGADIVMHSATKYIDGQGRSMGGVVAGRGELMKEIVGFLRTAGPTLSPFNAWVFLKGLETLSVRMQAHCARAQQLAQWLEQQPGVERVYYAGLPSHPQHELAKRQQSAFGAVVSFEVAGGKEAAWRFIDATRVISITTNLGDTKTTIAHPATTSHGRLSPQERANAGIGDNLIRVAVGLEDVLDLQADLARGLAAL</sequence>
<dbReference type="Gene3D" id="3.90.1150.10">
    <property type="entry name" value="Aspartate Aminotransferase, domain 1"/>
    <property type="match status" value="1"/>
</dbReference>
<dbReference type="InterPro" id="IPR006234">
    <property type="entry name" value="O-succ-hSer_sulfhydrylase"/>
</dbReference>
<dbReference type="Pfam" id="PF01053">
    <property type="entry name" value="Cys_Met_Meta_PP"/>
    <property type="match status" value="1"/>
</dbReference>
<dbReference type="GO" id="GO:0016765">
    <property type="term" value="F:transferase activity, transferring alkyl or aryl (other than methyl) groups"/>
    <property type="evidence" value="ECO:0007669"/>
    <property type="project" value="UniProtKB-UniRule"/>
</dbReference>
<dbReference type="FunFam" id="3.90.1150.10:FF:000033">
    <property type="entry name" value="Cystathionine gamma-synthase"/>
    <property type="match status" value="1"/>
</dbReference>
<evidence type="ECO:0000313" key="11">
    <source>
        <dbReference type="Proteomes" id="UP000242915"/>
    </source>
</evidence>
<name>A0A239JZV1_9PSED</name>
<comment type="function">
    <text evidence="7">Catalyzes the formation of L-homocysteine from O-succinyl-L-homoserine (OSHS) and hydrogen sulfide.</text>
</comment>
<evidence type="ECO:0000256" key="2">
    <source>
        <dbReference type="ARBA" id="ARBA00011881"/>
    </source>
</evidence>
<evidence type="ECO:0000256" key="9">
    <source>
        <dbReference type="RuleBase" id="RU362118"/>
    </source>
</evidence>